<feature type="compositionally biased region" description="Basic and acidic residues" evidence="1">
    <location>
        <begin position="68"/>
        <end position="77"/>
    </location>
</feature>
<keyword evidence="4" id="KW-1185">Reference proteome</keyword>
<evidence type="ECO:0000256" key="2">
    <source>
        <dbReference type="SAM" id="SignalP"/>
    </source>
</evidence>
<evidence type="ECO:0000313" key="4">
    <source>
        <dbReference type="Proteomes" id="UP001215280"/>
    </source>
</evidence>
<organism evidence="3 4">
    <name type="scientific">Mycena maculata</name>
    <dbReference type="NCBI Taxonomy" id="230809"/>
    <lineage>
        <taxon>Eukaryota</taxon>
        <taxon>Fungi</taxon>
        <taxon>Dikarya</taxon>
        <taxon>Basidiomycota</taxon>
        <taxon>Agaricomycotina</taxon>
        <taxon>Agaricomycetes</taxon>
        <taxon>Agaricomycetidae</taxon>
        <taxon>Agaricales</taxon>
        <taxon>Marasmiineae</taxon>
        <taxon>Mycenaceae</taxon>
        <taxon>Mycena</taxon>
    </lineage>
</organism>
<feature type="signal peptide" evidence="2">
    <location>
        <begin position="1"/>
        <end position="23"/>
    </location>
</feature>
<dbReference type="AlphaFoldDB" id="A0AAD7MKI7"/>
<sequence>MLYATSVAIVLFRCSLILGIAVSQRDDVRNPTTVGLHAKCENVPGGKEKRKWADGASEDGPAPSAAGRDMRGADRGSSELQNTIVKDTAAQKMENWMSIQHASSSTHLIIRSSTSSYAIFPRALKRPKVWLYDLNLPSGTPRVWSFHRVTVLWRPTQYTSTCITRRPTPGLSCCAALSKAEAMLVHTEILAETLQFFYQQSGGRNYNCTHRDTAPGFNVLQVCSSTRSLPLHVASMPVYLEILFAPYTATLQFLAEFFRYQSPVLSRVQFVYRFFAFRRATIHLSPPTRDSTGSSNGNSEVLQILIRTRDSARRVIFAALKVFPPYLAALRANLHSEAQFLFQ</sequence>
<evidence type="ECO:0000313" key="3">
    <source>
        <dbReference type="EMBL" id="KAJ7721669.1"/>
    </source>
</evidence>
<dbReference type="Proteomes" id="UP001215280">
    <property type="component" value="Unassembled WGS sequence"/>
</dbReference>
<proteinExistence type="predicted"/>
<feature type="chain" id="PRO_5042105931" evidence="2">
    <location>
        <begin position="24"/>
        <end position="343"/>
    </location>
</feature>
<accession>A0AAD7MKI7</accession>
<reference evidence="3" key="1">
    <citation type="submission" date="2023-03" db="EMBL/GenBank/DDBJ databases">
        <title>Massive genome expansion in bonnet fungi (Mycena s.s.) driven by repeated elements and novel gene families across ecological guilds.</title>
        <authorList>
            <consortium name="Lawrence Berkeley National Laboratory"/>
            <person name="Harder C.B."/>
            <person name="Miyauchi S."/>
            <person name="Viragh M."/>
            <person name="Kuo A."/>
            <person name="Thoen E."/>
            <person name="Andreopoulos B."/>
            <person name="Lu D."/>
            <person name="Skrede I."/>
            <person name="Drula E."/>
            <person name="Henrissat B."/>
            <person name="Morin E."/>
            <person name="Kohler A."/>
            <person name="Barry K."/>
            <person name="LaButti K."/>
            <person name="Morin E."/>
            <person name="Salamov A."/>
            <person name="Lipzen A."/>
            <person name="Mereny Z."/>
            <person name="Hegedus B."/>
            <person name="Baldrian P."/>
            <person name="Stursova M."/>
            <person name="Weitz H."/>
            <person name="Taylor A."/>
            <person name="Grigoriev I.V."/>
            <person name="Nagy L.G."/>
            <person name="Martin F."/>
            <person name="Kauserud H."/>
        </authorList>
    </citation>
    <scope>NUCLEOTIDE SEQUENCE</scope>
    <source>
        <strain evidence="3">CBHHK188m</strain>
    </source>
</reference>
<protein>
    <submittedName>
        <fullName evidence="3">Uncharacterized protein</fullName>
    </submittedName>
</protein>
<evidence type="ECO:0000256" key="1">
    <source>
        <dbReference type="SAM" id="MobiDB-lite"/>
    </source>
</evidence>
<gene>
    <name evidence="3" type="ORF">DFH07DRAFT_784075</name>
</gene>
<name>A0AAD7MKI7_9AGAR</name>
<keyword evidence="2" id="KW-0732">Signal</keyword>
<dbReference type="EMBL" id="JARJLG010000266">
    <property type="protein sequence ID" value="KAJ7721669.1"/>
    <property type="molecule type" value="Genomic_DNA"/>
</dbReference>
<feature type="region of interest" description="Disordered" evidence="1">
    <location>
        <begin position="44"/>
        <end position="79"/>
    </location>
</feature>
<comment type="caution">
    <text evidence="3">The sequence shown here is derived from an EMBL/GenBank/DDBJ whole genome shotgun (WGS) entry which is preliminary data.</text>
</comment>